<evidence type="ECO:0000313" key="14">
    <source>
        <dbReference type="Proteomes" id="UP000827092"/>
    </source>
</evidence>
<keyword evidence="6" id="KW-0963">Cytoplasm</keyword>
<dbReference type="PROSITE" id="PS51186">
    <property type="entry name" value="GNAT"/>
    <property type="match status" value="1"/>
</dbReference>
<name>A0AAV6VVT0_9ARAC</name>
<organism evidence="13 14">
    <name type="scientific">Oedothorax gibbosus</name>
    <dbReference type="NCBI Taxonomy" id="931172"/>
    <lineage>
        <taxon>Eukaryota</taxon>
        <taxon>Metazoa</taxon>
        <taxon>Ecdysozoa</taxon>
        <taxon>Arthropoda</taxon>
        <taxon>Chelicerata</taxon>
        <taxon>Arachnida</taxon>
        <taxon>Araneae</taxon>
        <taxon>Araneomorphae</taxon>
        <taxon>Entelegynae</taxon>
        <taxon>Araneoidea</taxon>
        <taxon>Linyphiidae</taxon>
        <taxon>Erigoninae</taxon>
        <taxon>Oedothorax</taxon>
    </lineage>
</organism>
<gene>
    <name evidence="13" type="ORF">JTE90_024990</name>
</gene>
<comment type="catalytic activity">
    <reaction evidence="10">
        <text>N-terminal L-seryl-[histone H2A] + acetyl-CoA = N-terminal N(alpha)-acetyl-L-seryl-[histone H2A] + CoA + H(+)</text>
        <dbReference type="Rhea" id="RHEA:50600"/>
        <dbReference type="Rhea" id="RHEA-COMP:12742"/>
        <dbReference type="Rhea" id="RHEA-COMP:12744"/>
        <dbReference type="ChEBI" id="CHEBI:15378"/>
        <dbReference type="ChEBI" id="CHEBI:57287"/>
        <dbReference type="ChEBI" id="CHEBI:57288"/>
        <dbReference type="ChEBI" id="CHEBI:64738"/>
        <dbReference type="ChEBI" id="CHEBI:83690"/>
        <dbReference type="EC" id="2.3.1.257"/>
    </reaction>
</comment>
<evidence type="ECO:0000313" key="13">
    <source>
        <dbReference type="EMBL" id="KAG8200211.1"/>
    </source>
</evidence>
<dbReference type="AlphaFoldDB" id="A0AAV6VVT0"/>
<dbReference type="GO" id="GO:0043998">
    <property type="term" value="F:histone H2A acetyltransferase activity"/>
    <property type="evidence" value="ECO:0007669"/>
    <property type="project" value="InterPro"/>
</dbReference>
<dbReference type="SUPFAM" id="SSF55729">
    <property type="entry name" value="Acyl-CoA N-acyltransferases (Nat)"/>
    <property type="match status" value="1"/>
</dbReference>
<dbReference type="CDD" id="cd04301">
    <property type="entry name" value="NAT_SF"/>
    <property type="match status" value="1"/>
</dbReference>
<dbReference type="GO" id="GO:1990189">
    <property type="term" value="F:protein N-terminal-serine acetyltransferase activity"/>
    <property type="evidence" value="ECO:0007669"/>
    <property type="project" value="UniProtKB-EC"/>
</dbReference>
<evidence type="ECO:0000256" key="8">
    <source>
        <dbReference type="ARBA" id="ARBA00023242"/>
    </source>
</evidence>
<dbReference type="Pfam" id="PF00583">
    <property type="entry name" value="Acetyltransf_1"/>
    <property type="match status" value="1"/>
</dbReference>
<dbReference type="GO" id="GO:0005634">
    <property type="term" value="C:nucleus"/>
    <property type="evidence" value="ECO:0007669"/>
    <property type="project" value="UniProtKB-SubCell"/>
</dbReference>
<dbReference type="InterPro" id="IPR016181">
    <property type="entry name" value="Acyl_CoA_acyltransferase"/>
</dbReference>
<evidence type="ECO:0000256" key="3">
    <source>
        <dbReference type="ARBA" id="ARBA00008870"/>
    </source>
</evidence>
<dbReference type="InterPro" id="IPR039949">
    <property type="entry name" value="NAA40"/>
</dbReference>
<proteinExistence type="inferred from homology"/>
<evidence type="ECO:0000256" key="10">
    <source>
        <dbReference type="ARBA" id="ARBA00047821"/>
    </source>
</evidence>
<dbReference type="InterPro" id="IPR000182">
    <property type="entry name" value="GNAT_dom"/>
</dbReference>
<comment type="subcellular location">
    <subcellularLocation>
        <location evidence="2">Cytoplasm</location>
    </subcellularLocation>
    <subcellularLocation>
        <location evidence="1">Nucleus</location>
    </subcellularLocation>
</comment>
<evidence type="ECO:0000259" key="12">
    <source>
        <dbReference type="PROSITE" id="PS51186"/>
    </source>
</evidence>
<accession>A0AAV6VVT0</accession>
<dbReference type="EMBL" id="JAFNEN010000018">
    <property type="protein sequence ID" value="KAG8200211.1"/>
    <property type="molecule type" value="Genomic_DNA"/>
</dbReference>
<feature type="domain" description="N-acetyltransferase" evidence="12">
    <location>
        <begin position="2"/>
        <end position="144"/>
    </location>
</feature>
<comment type="similarity">
    <text evidence="3">Belongs to the acetyltransferase family. NAA40 subfamily.</text>
</comment>
<evidence type="ECO:0000256" key="9">
    <source>
        <dbReference type="ARBA" id="ARBA00023315"/>
    </source>
</evidence>
<evidence type="ECO:0000256" key="7">
    <source>
        <dbReference type="ARBA" id="ARBA00022679"/>
    </source>
</evidence>
<sequence>MYELFSLLKANMELLYENTDWGWKDDAKLNELTHKDARFLIVRDTNQKIVGFSHFRFDVEQNLPILYCYELQIDDAYQRKGIGRHMMNILSLLAYEYKFVKIVLTVFKNNLVGINFYMNSLMFKKDSTCPFAEEGKCYMILRKSIDKAEISAITG</sequence>
<dbReference type="Proteomes" id="UP000827092">
    <property type="component" value="Unassembled WGS sequence"/>
</dbReference>
<reference evidence="13 14" key="1">
    <citation type="journal article" date="2022" name="Nat. Ecol. Evol.">
        <title>A masculinizing supergene underlies an exaggerated male reproductive morph in a spider.</title>
        <authorList>
            <person name="Hendrickx F."/>
            <person name="De Corte Z."/>
            <person name="Sonet G."/>
            <person name="Van Belleghem S.M."/>
            <person name="Kostlbacher S."/>
            <person name="Vangestel C."/>
        </authorList>
    </citation>
    <scope>NUCLEOTIDE SEQUENCE [LARGE SCALE GENOMIC DNA]</scope>
    <source>
        <strain evidence="13">W744_W776</strain>
    </source>
</reference>
<dbReference type="PANTHER" id="PTHR20531:SF1">
    <property type="entry name" value="N-ALPHA-ACETYLTRANSFERASE 40"/>
    <property type="match status" value="1"/>
</dbReference>
<evidence type="ECO:0000256" key="4">
    <source>
        <dbReference type="ARBA" id="ARBA00012950"/>
    </source>
</evidence>
<evidence type="ECO:0000256" key="5">
    <source>
        <dbReference type="ARBA" id="ARBA00015043"/>
    </source>
</evidence>
<keyword evidence="7" id="KW-0808">Transferase</keyword>
<keyword evidence="9" id="KW-0012">Acyltransferase</keyword>
<dbReference type="Gene3D" id="3.40.630.30">
    <property type="match status" value="1"/>
</dbReference>
<evidence type="ECO:0000256" key="1">
    <source>
        <dbReference type="ARBA" id="ARBA00004123"/>
    </source>
</evidence>
<keyword evidence="8" id="KW-0539">Nucleus</keyword>
<evidence type="ECO:0000256" key="6">
    <source>
        <dbReference type="ARBA" id="ARBA00022490"/>
    </source>
</evidence>
<comment type="catalytic activity">
    <reaction evidence="11">
        <text>N-terminal L-seryl-[histone H4] + acetyl-CoA = N-terminal N(alpha)-acetyl-L-seryl-[histone H4] + CoA + H(+)</text>
        <dbReference type="Rhea" id="RHEA:50596"/>
        <dbReference type="Rhea" id="RHEA-COMP:12740"/>
        <dbReference type="Rhea" id="RHEA-COMP:12743"/>
        <dbReference type="ChEBI" id="CHEBI:15378"/>
        <dbReference type="ChEBI" id="CHEBI:57287"/>
        <dbReference type="ChEBI" id="CHEBI:57288"/>
        <dbReference type="ChEBI" id="CHEBI:64738"/>
        <dbReference type="ChEBI" id="CHEBI:83690"/>
        <dbReference type="EC" id="2.3.1.257"/>
    </reaction>
</comment>
<dbReference type="GO" id="GO:0005737">
    <property type="term" value="C:cytoplasm"/>
    <property type="evidence" value="ECO:0007669"/>
    <property type="project" value="UniProtKB-SubCell"/>
</dbReference>
<evidence type="ECO:0000256" key="2">
    <source>
        <dbReference type="ARBA" id="ARBA00004496"/>
    </source>
</evidence>
<protein>
    <recommendedName>
        <fullName evidence="5">N-alpha-acetyltransferase 40</fullName>
        <ecNumber evidence="4">2.3.1.257</ecNumber>
    </recommendedName>
</protein>
<keyword evidence="14" id="KW-1185">Reference proteome</keyword>
<dbReference type="PANTHER" id="PTHR20531">
    <property type="entry name" value="N-ALPHA-ACETYLTRANSFERASE 40"/>
    <property type="match status" value="1"/>
</dbReference>
<evidence type="ECO:0000256" key="11">
    <source>
        <dbReference type="ARBA" id="ARBA00049524"/>
    </source>
</evidence>
<comment type="caution">
    <text evidence="13">The sequence shown here is derived from an EMBL/GenBank/DDBJ whole genome shotgun (WGS) entry which is preliminary data.</text>
</comment>
<dbReference type="EC" id="2.3.1.257" evidence="4"/>
<dbReference type="GO" id="GO:0010485">
    <property type="term" value="F:histone H4 acetyltransferase activity"/>
    <property type="evidence" value="ECO:0007669"/>
    <property type="project" value="InterPro"/>
</dbReference>